<organism evidence="3 4">
    <name type="scientific">Kwoniella dendrophila CBS 6074</name>
    <dbReference type="NCBI Taxonomy" id="1295534"/>
    <lineage>
        <taxon>Eukaryota</taxon>
        <taxon>Fungi</taxon>
        <taxon>Dikarya</taxon>
        <taxon>Basidiomycota</taxon>
        <taxon>Agaricomycotina</taxon>
        <taxon>Tremellomycetes</taxon>
        <taxon>Tremellales</taxon>
        <taxon>Cryptococcaceae</taxon>
        <taxon>Kwoniella</taxon>
    </lineage>
</organism>
<keyword evidence="4" id="KW-1185">Reference proteome</keyword>
<evidence type="ECO:0000256" key="1">
    <source>
        <dbReference type="SAM" id="Coils"/>
    </source>
</evidence>
<dbReference type="RefSeq" id="XP_066073552.1">
    <property type="nucleotide sequence ID" value="XM_066217455.1"/>
</dbReference>
<feature type="coiled-coil region" evidence="1">
    <location>
        <begin position="387"/>
        <end position="414"/>
    </location>
</feature>
<keyword evidence="1" id="KW-0175">Coiled coil</keyword>
<sequence length="617" mass="69184">MTPYARSEDASNPSLTPQSTHLATFSPSSPLLETPQTEINQDQIFEDDEHDDIEELLDENDDDNIPEIPDMDDMYDKTSLTTNDVMQDPILSDLASKQSIITATTGESSSTKLTRGPRMTKLSALRAGLNWDEIRPKRIPTVEDKGEQKSDKSGYKSIGLGITVPSLAEPSIKPRQTKSSQLRLNTDKQLKTMPSSTSLSNLSSRNHRKSLSVPSTSILLPRQNRTSILRALGEKGNEGYRDYEKIQREKAAQKVKEKTALENKEKAKQERLERRKTIGLGSTFSDKPTVEVKQNKTSALRAAGEKGNEGYRDYEKLQKEKQAQMAKEQQALENREKAKKEREQRRKTLGLDISSLNKPDILVKQNKTSALRATGEKGNEGYRDYNKLQEEKEAQMLKEQLAIANKEKAKKEREIRRKTLGLDIISLNKPEVQVRQNKTSELRKLGEKGNAGYRDYEKIQEEKAAQRLMEQVAIENKERAKKEREERRRTLNFTLASFSRPSITPRPNKTSILRSNSSKSITSLSSLKPSISSSYPRARPSTSHSLTSTISALKVSSADNVSANLANAKDQGKRRETIGVKSLGMPSITPRLNRTAMLRAPGTIKTVDNSNQLSTSS</sequence>
<evidence type="ECO:0000256" key="2">
    <source>
        <dbReference type="SAM" id="MobiDB-lite"/>
    </source>
</evidence>
<protein>
    <recommendedName>
        <fullName evidence="5">TPX2 C-terminal domain-containing protein</fullName>
    </recommendedName>
</protein>
<feature type="compositionally biased region" description="Acidic residues" evidence="2">
    <location>
        <begin position="58"/>
        <end position="73"/>
    </location>
</feature>
<feature type="region of interest" description="Disordered" evidence="2">
    <location>
        <begin position="252"/>
        <end position="356"/>
    </location>
</feature>
<feature type="compositionally biased region" description="Polar residues" evidence="2">
    <location>
        <begin position="499"/>
        <end position="508"/>
    </location>
</feature>
<dbReference type="GeneID" id="91092340"/>
<evidence type="ECO:0008006" key="5">
    <source>
        <dbReference type="Google" id="ProtNLM"/>
    </source>
</evidence>
<feature type="compositionally biased region" description="Low complexity" evidence="2">
    <location>
        <begin position="509"/>
        <end position="534"/>
    </location>
</feature>
<feature type="region of interest" description="Disordered" evidence="2">
    <location>
        <begin position="58"/>
        <end position="77"/>
    </location>
</feature>
<feature type="compositionally biased region" description="Low complexity" evidence="2">
    <location>
        <begin position="195"/>
        <end position="204"/>
    </location>
</feature>
<feature type="compositionally biased region" description="Basic and acidic residues" evidence="2">
    <location>
        <begin position="303"/>
        <end position="322"/>
    </location>
</feature>
<proteinExistence type="predicted"/>
<gene>
    <name evidence="3" type="ORF">L201_001668</name>
</gene>
<feature type="compositionally biased region" description="Basic and acidic residues" evidence="2">
    <location>
        <begin position="333"/>
        <end position="346"/>
    </location>
</feature>
<feature type="region of interest" description="Disordered" evidence="2">
    <location>
        <begin position="138"/>
        <end position="218"/>
    </location>
</feature>
<dbReference type="Proteomes" id="UP001355207">
    <property type="component" value="Chromosome 2"/>
</dbReference>
<evidence type="ECO:0000313" key="4">
    <source>
        <dbReference type="Proteomes" id="UP001355207"/>
    </source>
</evidence>
<feature type="region of interest" description="Disordered" evidence="2">
    <location>
        <begin position="1"/>
        <end position="38"/>
    </location>
</feature>
<feature type="compositionally biased region" description="Low complexity" evidence="2">
    <location>
        <begin position="323"/>
        <end position="332"/>
    </location>
</feature>
<reference evidence="3 4" key="1">
    <citation type="submission" date="2024-01" db="EMBL/GenBank/DDBJ databases">
        <title>Comparative genomics of Cryptococcus and Kwoniella reveals pathogenesis evolution and contrasting modes of karyotype evolution via chromosome fusion or intercentromeric recombination.</title>
        <authorList>
            <person name="Coelho M.A."/>
            <person name="David-Palma M."/>
            <person name="Shea T."/>
            <person name="Bowers K."/>
            <person name="McGinley-Smith S."/>
            <person name="Mohammad A.W."/>
            <person name="Gnirke A."/>
            <person name="Yurkov A.M."/>
            <person name="Nowrousian M."/>
            <person name="Sun S."/>
            <person name="Cuomo C.A."/>
            <person name="Heitman J."/>
        </authorList>
    </citation>
    <scope>NUCLEOTIDE SEQUENCE [LARGE SCALE GENOMIC DNA]</scope>
    <source>
        <strain evidence="3 4">CBS 6074</strain>
    </source>
</reference>
<accession>A0AAX4JN48</accession>
<dbReference type="EMBL" id="CP144099">
    <property type="protein sequence ID" value="WWC86789.1"/>
    <property type="molecule type" value="Genomic_DNA"/>
</dbReference>
<dbReference type="AlphaFoldDB" id="A0AAX4JN48"/>
<name>A0AAX4JN48_9TREE</name>
<evidence type="ECO:0000313" key="3">
    <source>
        <dbReference type="EMBL" id="WWC86789.1"/>
    </source>
</evidence>
<feature type="region of interest" description="Disordered" evidence="2">
    <location>
        <begin position="499"/>
        <end position="544"/>
    </location>
</feature>
<feature type="compositionally biased region" description="Basic and acidic residues" evidence="2">
    <location>
        <begin position="252"/>
        <end position="276"/>
    </location>
</feature>
<feature type="compositionally biased region" description="Polar residues" evidence="2">
    <location>
        <begin position="10"/>
        <end position="38"/>
    </location>
</feature>
<feature type="compositionally biased region" description="Basic and acidic residues" evidence="2">
    <location>
        <begin position="138"/>
        <end position="154"/>
    </location>
</feature>